<accession>A0ACB9HTV7</accession>
<protein>
    <submittedName>
        <fullName evidence="1">Uncharacterized protein</fullName>
    </submittedName>
</protein>
<proteinExistence type="predicted"/>
<evidence type="ECO:0000313" key="2">
    <source>
        <dbReference type="Proteomes" id="UP001056120"/>
    </source>
</evidence>
<sequence>MGQNRNQGLDMNKTGNKNRDSNLKLISNITRSVIKSQNCKWVTLAELDRNIEQNNEPRQWCLWSKKQENLKFETGKLSAAAQPRTAIRSAMVGERWYQTGTDRSGDGSRIVNSGGLGQKTSGSHDDSGSQHADFVGMRQLSGGGPCGEVGLKRKQYSQNPTENWWVKWAAAAVWQCVDLR</sequence>
<dbReference type="Proteomes" id="UP001056120">
    <property type="component" value="Linkage Group LG11"/>
</dbReference>
<evidence type="ECO:0000313" key="1">
    <source>
        <dbReference type="EMBL" id="KAI3798560.1"/>
    </source>
</evidence>
<organism evidence="1 2">
    <name type="scientific">Smallanthus sonchifolius</name>
    <dbReference type="NCBI Taxonomy" id="185202"/>
    <lineage>
        <taxon>Eukaryota</taxon>
        <taxon>Viridiplantae</taxon>
        <taxon>Streptophyta</taxon>
        <taxon>Embryophyta</taxon>
        <taxon>Tracheophyta</taxon>
        <taxon>Spermatophyta</taxon>
        <taxon>Magnoliopsida</taxon>
        <taxon>eudicotyledons</taxon>
        <taxon>Gunneridae</taxon>
        <taxon>Pentapetalae</taxon>
        <taxon>asterids</taxon>
        <taxon>campanulids</taxon>
        <taxon>Asterales</taxon>
        <taxon>Asteraceae</taxon>
        <taxon>Asteroideae</taxon>
        <taxon>Heliantheae alliance</taxon>
        <taxon>Millerieae</taxon>
        <taxon>Smallanthus</taxon>
    </lineage>
</organism>
<gene>
    <name evidence="1" type="ORF">L1987_33837</name>
</gene>
<name>A0ACB9HTV7_9ASTR</name>
<reference evidence="1 2" key="2">
    <citation type="journal article" date="2022" name="Mol. Ecol. Resour.">
        <title>The genomes of chicory, endive, great burdock and yacon provide insights into Asteraceae paleo-polyploidization history and plant inulin production.</title>
        <authorList>
            <person name="Fan W."/>
            <person name="Wang S."/>
            <person name="Wang H."/>
            <person name="Wang A."/>
            <person name="Jiang F."/>
            <person name="Liu H."/>
            <person name="Zhao H."/>
            <person name="Xu D."/>
            <person name="Zhang Y."/>
        </authorList>
    </citation>
    <scope>NUCLEOTIDE SEQUENCE [LARGE SCALE GENOMIC DNA]</scope>
    <source>
        <strain evidence="2">cv. Yunnan</strain>
        <tissue evidence="1">Leaves</tissue>
    </source>
</reference>
<comment type="caution">
    <text evidence="1">The sequence shown here is derived from an EMBL/GenBank/DDBJ whole genome shotgun (WGS) entry which is preliminary data.</text>
</comment>
<reference evidence="2" key="1">
    <citation type="journal article" date="2022" name="Mol. Ecol. Resour.">
        <title>The genomes of chicory, endive, great burdock and yacon provide insights into Asteraceae palaeo-polyploidization history and plant inulin production.</title>
        <authorList>
            <person name="Fan W."/>
            <person name="Wang S."/>
            <person name="Wang H."/>
            <person name="Wang A."/>
            <person name="Jiang F."/>
            <person name="Liu H."/>
            <person name="Zhao H."/>
            <person name="Xu D."/>
            <person name="Zhang Y."/>
        </authorList>
    </citation>
    <scope>NUCLEOTIDE SEQUENCE [LARGE SCALE GENOMIC DNA]</scope>
    <source>
        <strain evidence="2">cv. Yunnan</strain>
    </source>
</reference>
<dbReference type="EMBL" id="CM042028">
    <property type="protein sequence ID" value="KAI3798560.1"/>
    <property type="molecule type" value="Genomic_DNA"/>
</dbReference>
<keyword evidence="2" id="KW-1185">Reference proteome</keyword>